<comment type="caution">
    <text evidence="1">The sequence shown here is derived from an EMBL/GenBank/DDBJ whole genome shotgun (WGS) entry which is preliminary data.</text>
</comment>
<keyword evidence="2" id="KW-1185">Reference proteome</keyword>
<name>A0A4Z1CEU9_9ACTN</name>
<reference evidence="1 2" key="1">
    <citation type="submission" date="2019-04" db="EMBL/GenBank/DDBJ databases">
        <title>Three New Species of Nocardioides, Nocardioides euryhalodurans sp. nov., Nocardioides seonyuensis sp. nov. and Nocardioides eburneoflavus sp. nov. Isolated from Soil.</title>
        <authorList>
            <person name="Roh S.G."/>
            <person name="Lee C."/>
            <person name="Kim M.-K."/>
            <person name="Kim S.B."/>
        </authorList>
    </citation>
    <scope>NUCLEOTIDE SEQUENCE [LARGE SCALE GENOMIC DNA]</scope>
    <source>
        <strain evidence="1 2">MMS17-SY213</strain>
    </source>
</reference>
<accession>A0A4Z1CEU9</accession>
<protein>
    <submittedName>
        <fullName evidence="1">Uncharacterized protein</fullName>
    </submittedName>
</protein>
<dbReference type="EMBL" id="SRRO01000001">
    <property type="protein sequence ID" value="TGN63247.1"/>
    <property type="molecule type" value="Genomic_DNA"/>
</dbReference>
<dbReference type="OrthoDB" id="3789942at2"/>
<proteinExistence type="predicted"/>
<evidence type="ECO:0000313" key="1">
    <source>
        <dbReference type="EMBL" id="TGN63247.1"/>
    </source>
</evidence>
<dbReference type="AlphaFoldDB" id="A0A4Z1CEU9"/>
<organism evidence="1 2">
    <name type="scientific">Nocardioides eburneiflavus</name>
    <dbReference type="NCBI Taxonomy" id="2518372"/>
    <lineage>
        <taxon>Bacteria</taxon>
        <taxon>Bacillati</taxon>
        <taxon>Actinomycetota</taxon>
        <taxon>Actinomycetes</taxon>
        <taxon>Propionibacteriales</taxon>
        <taxon>Nocardioidaceae</taxon>
        <taxon>Nocardioides</taxon>
    </lineage>
</organism>
<dbReference type="Proteomes" id="UP000297496">
    <property type="component" value="Unassembled WGS sequence"/>
</dbReference>
<dbReference type="RefSeq" id="WP_135837785.1">
    <property type="nucleotide sequence ID" value="NZ_SRRO01000001.1"/>
</dbReference>
<gene>
    <name evidence="1" type="ORF">EXE59_04270</name>
</gene>
<evidence type="ECO:0000313" key="2">
    <source>
        <dbReference type="Proteomes" id="UP000297496"/>
    </source>
</evidence>
<sequence length="77" mass="8293">MTVHEPQASRGTGGPPIDVQSWRRHRLLEAGFPGALADTVASDSRFDLHALLLLVDRGCPPDLAVRIVAPSPREMAP</sequence>